<comment type="cofactor">
    <cofactor evidence="1">
        <name>pyridoxal 5'-phosphate</name>
        <dbReference type="ChEBI" id="CHEBI:597326"/>
    </cofactor>
</comment>
<organism evidence="5 6">
    <name type="scientific">Anaplasma platys</name>
    <dbReference type="NCBI Taxonomy" id="949"/>
    <lineage>
        <taxon>Bacteria</taxon>
        <taxon>Pseudomonadati</taxon>
        <taxon>Pseudomonadota</taxon>
        <taxon>Alphaproteobacteria</taxon>
        <taxon>Rickettsiales</taxon>
        <taxon>Anaplasmataceae</taxon>
        <taxon>Anaplasma</taxon>
    </lineage>
</organism>
<evidence type="ECO:0000313" key="5">
    <source>
        <dbReference type="EMBL" id="QJC27782.1"/>
    </source>
</evidence>
<evidence type="ECO:0000256" key="2">
    <source>
        <dbReference type="ARBA" id="ARBA00022679"/>
    </source>
</evidence>
<dbReference type="SUPFAM" id="SSF53383">
    <property type="entry name" value="PLP-dependent transferases"/>
    <property type="match status" value="1"/>
</dbReference>
<evidence type="ECO:0000256" key="1">
    <source>
        <dbReference type="ARBA" id="ARBA00001933"/>
    </source>
</evidence>
<evidence type="ECO:0000259" key="4">
    <source>
        <dbReference type="Pfam" id="PF00155"/>
    </source>
</evidence>
<dbReference type="Proteomes" id="UP000500930">
    <property type="component" value="Chromosome"/>
</dbReference>
<dbReference type="PANTHER" id="PTHR13693">
    <property type="entry name" value="CLASS II AMINOTRANSFERASE/8-AMINO-7-OXONONANOATE SYNTHASE"/>
    <property type="match status" value="1"/>
</dbReference>
<dbReference type="KEGG" id="aplt:ANPL_03655"/>
<keyword evidence="3" id="KW-0663">Pyridoxal phosphate</keyword>
<proteinExistence type="predicted"/>
<dbReference type="InterPro" id="IPR004839">
    <property type="entry name" value="Aminotransferase_I/II_large"/>
</dbReference>
<sequence length="377" mass="40541">MLESVLKGKLNLLESEGLLKKLKKSILNTSSPEGRKIQTDTGEELTSFSCSDYIGLAAHETVKQAAIDAINAYGVGARASRLATGNHPIYEELETKIAKIYQTEAALVFSSGYLANIGSISALVDESCMVLADQLIHAAAVDGVKLSGAKLHVFAHNDIEDCKVLLKEHRHKYKHCLILTENVCSLDGDLAPVDDLVKLAREHDTWIAIDTAHGFGILGTSKPDLYMGTLSKAAGALGGYICAPRTTIEYLLNKARSFIYTTALPPALIAAANAALDIYTSYAGVPLRLAKEFCQMLELPPPKSHIVPLIMRDSRSAINAEKTLADNGILVTAICPPSVPTPRLKFIFTAAHKLIDIHRLCNILKSCGVLDGSAQPA</sequence>
<dbReference type="Gene3D" id="3.90.1150.10">
    <property type="entry name" value="Aspartate Aminotransferase, domain 1"/>
    <property type="match status" value="1"/>
</dbReference>
<gene>
    <name evidence="5" type="primary">bioF</name>
    <name evidence="5" type="ORF">ANPL_03655</name>
</gene>
<dbReference type="EMBL" id="CP046391">
    <property type="protein sequence ID" value="QJC27782.1"/>
    <property type="molecule type" value="Genomic_DNA"/>
</dbReference>
<dbReference type="InterPro" id="IPR015421">
    <property type="entry name" value="PyrdxlP-dep_Trfase_major"/>
</dbReference>
<keyword evidence="2" id="KW-0808">Transferase</keyword>
<dbReference type="InterPro" id="IPR050087">
    <property type="entry name" value="AON_synthase_class-II"/>
</dbReference>
<protein>
    <submittedName>
        <fullName evidence="5">8-amino-7-oxononanoate synthase</fullName>
    </submittedName>
</protein>
<dbReference type="GO" id="GO:0008710">
    <property type="term" value="F:8-amino-7-oxononanoate synthase activity"/>
    <property type="evidence" value="ECO:0007669"/>
    <property type="project" value="TreeGrafter"/>
</dbReference>
<dbReference type="InterPro" id="IPR015422">
    <property type="entry name" value="PyrdxlP-dep_Trfase_small"/>
</dbReference>
<dbReference type="PANTHER" id="PTHR13693:SF100">
    <property type="entry name" value="8-AMINO-7-OXONONANOATE SYNTHASE"/>
    <property type="match status" value="1"/>
</dbReference>
<name>A0A858PYZ2_9RICK</name>
<dbReference type="Pfam" id="PF00155">
    <property type="entry name" value="Aminotran_1_2"/>
    <property type="match status" value="1"/>
</dbReference>
<evidence type="ECO:0000313" key="6">
    <source>
        <dbReference type="Proteomes" id="UP000500930"/>
    </source>
</evidence>
<dbReference type="GO" id="GO:0009102">
    <property type="term" value="P:biotin biosynthetic process"/>
    <property type="evidence" value="ECO:0007669"/>
    <property type="project" value="TreeGrafter"/>
</dbReference>
<dbReference type="InterPro" id="IPR015424">
    <property type="entry name" value="PyrdxlP-dep_Trfase"/>
</dbReference>
<reference evidence="5 6" key="1">
    <citation type="journal article" date="2020" name="Pathogens">
        <title>First Whole Genome Sequence of Anaplasma platys, an Obligate Intracellular Rickettsial Pathogen of Dogs.</title>
        <authorList>
            <person name="Llanes A."/>
            <person name="Rajeev S."/>
        </authorList>
    </citation>
    <scope>NUCLEOTIDE SEQUENCE [LARGE SCALE GENOMIC DNA]</scope>
    <source>
        <strain evidence="5 6">S3</strain>
    </source>
</reference>
<keyword evidence="6" id="KW-1185">Reference proteome</keyword>
<evidence type="ECO:0000256" key="3">
    <source>
        <dbReference type="ARBA" id="ARBA00022898"/>
    </source>
</evidence>
<dbReference type="RefSeq" id="WP_169193390.1">
    <property type="nucleotide sequence ID" value="NZ_CP046391.1"/>
</dbReference>
<dbReference type="AlphaFoldDB" id="A0A858PYZ2"/>
<feature type="domain" description="Aminotransferase class I/classII large" evidence="4">
    <location>
        <begin position="45"/>
        <end position="363"/>
    </location>
</feature>
<dbReference type="Gene3D" id="3.40.640.10">
    <property type="entry name" value="Type I PLP-dependent aspartate aminotransferase-like (Major domain)"/>
    <property type="match status" value="1"/>
</dbReference>
<accession>A0A858PYZ2</accession>
<dbReference type="GO" id="GO:0030170">
    <property type="term" value="F:pyridoxal phosphate binding"/>
    <property type="evidence" value="ECO:0007669"/>
    <property type="project" value="InterPro"/>
</dbReference>